<dbReference type="Proteomes" id="UP001230220">
    <property type="component" value="Unassembled WGS sequence"/>
</dbReference>
<dbReference type="PROSITE" id="PS51687">
    <property type="entry name" value="SAM_MT_RNA_M5U"/>
    <property type="match status" value="1"/>
</dbReference>
<dbReference type="GO" id="GO:0032259">
    <property type="term" value="P:methylation"/>
    <property type="evidence" value="ECO:0007669"/>
    <property type="project" value="UniProtKB-KW"/>
</dbReference>
<proteinExistence type="inferred from homology"/>
<name>A0ABU0E5X3_9FIRM</name>
<dbReference type="PANTHER" id="PTHR11061:SF30">
    <property type="entry name" value="TRNA (URACIL(54)-C(5))-METHYLTRANSFERASE"/>
    <property type="match status" value="1"/>
</dbReference>
<dbReference type="SUPFAM" id="SSF50249">
    <property type="entry name" value="Nucleic acid-binding proteins"/>
    <property type="match status" value="1"/>
</dbReference>
<dbReference type="InterPro" id="IPR029063">
    <property type="entry name" value="SAM-dependent_MTases_sf"/>
</dbReference>
<accession>A0ABU0E5X3</accession>
<keyword evidence="1 4" id="KW-0489">Methyltransferase</keyword>
<feature type="binding site" evidence="4">
    <location>
        <position position="331"/>
    </location>
    <ligand>
        <name>S-adenosyl-L-methionine</name>
        <dbReference type="ChEBI" id="CHEBI:59789"/>
    </ligand>
</feature>
<dbReference type="Pfam" id="PF05958">
    <property type="entry name" value="tRNA_U5-meth_tr"/>
    <property type="match status" value="1"/>
</dbReference>
<evidence type="ECO:0000256" key="2">
    <source>
        <dbReference type="ARBA" id="ARBA00022679"/>
    </source>
</evidence>
<keyword evidence="2 4" id="KW-0808">Transferase</keyword>
<dbReference type="Gene3D" id="3.40.50.150">
    <property type="entry name" value="Vaccinia Virus protein VP39"/>
    <property type="match status" value="1"/>
</dbReference>
<keyword evidence="7" id="KW-1185">Reference proteome</keyword>
<dbReference type="Gene3D" id="2.40.50.140">
    <property type="entry name" value="Nucleic acid-binding proteins"/>
    <property type="match status" value="1"/>
</dbReference>
<gene>
    <name evidence="6" type="ORF">J2S15_003050</name>
</gene>
<feature type="binding site" evidence="4">
    <location>
        <position position="281"/>
    </location>
    <ligand>
        <name>S-adenosyl-L-methionine</name>
        <dbReference type="ChEBI" id="CHEBI:59789"/>
    </ligand>
</feature>
<dbReference type="PROSITE" id="PS01230">
    <property type="entry name" value="TRMA_1"/>
    <property type="match status" value="1"/>
</dbReference>
<feature type="binding site" evidence="4">
    <location>
        <position position="379"/>
    </location>
    <ligand>
        <name>S-adenosyl-L-methionine</name>
        <dbReference type="ChEBI" id="CHEBI:59789"/>
    </ligand>
</feature>
<organism evidence="6 7">
    <name type="scientific">Breznakia pachnodae</name>
    <dbReference type="NCBI Taxonomy" id="265178"/>
    <lineage>
        <taxon>Bacteria</taxon>
        <taxon>Bacillati</taxon>
        <taxon>Bacillota</taxon>
        <taxon>Erysipelotrichia</taxon>
        <taxon>Erysipelotrichales</taxon>
        <taxon>Erysipelotrichaceae</taxon>
        <taxon>Breznakia</taxon>
    </lineage>
</organism>
<dbReference type="InterPro" id="IPR012340">
    <property type="entry name" value="NA-bd_OB-fold"/>
</dbReference>
<dbReference type="CDD" id="cd02440">
    <property type="entry name" value="AdoMet_MTases"/>
    <property type="match status" value="1"/>
</dbReference>
<dbReference type="EC" id="2.1.1.190" evidence="6"/>
<dbReference type="SUPFAM" id="SSF53335">
    <property type="entry name" value="S-adenosyl-L-methionine-dependent methyltransferases"/>
    <property type="match status" value="1"/>
</dbReference>
<dbReference type="Gene3D" id="2.40.50.1070">
    <property type="match status" value="1"/>
</dbReference>
<comment type="caution">
    <text evidence="6">The sequence shown here is derived from an EMBL/GenBank/DDBJ whole genome shotgun (WGS) entry which is preliminary data.</text>
</comment>
<dbReference type="EMBL" id="JAUSUR010000006">
    <property type="protein sequence ID" value="MDQ0362296.1"/>
    <property type="molecule type" value="Genomic_DNA"/>
</dbReference>
<feature type="active site" evidence="5">
    <location>
        <position position="406"/>
    </location>
</feature>
<evidence type="ECO:0000256" key="5">
    <source>
        <dbReference type="PROSITE-ProRule" id="PRU10015"/>
    </source>
</evidence>
<feature type="binding site" evidence="4">
    <location>
        <position position="310"/>
    </location>
    <ligand>
        <name>S-adenosyl-L-methionine</name>
        <dbReference type="ChEBI" id="CHEBI:59789"/>
    </ligand>
</feature>
<dbReference type="GO" id="GO:0008168">
    <property type="term" value="F:methyltransferase activity"/>
    <property type="evidence" value="ECO:0007669"/>
    <property type="project" value="UniProtKB-KW"/>
</dbReference>
<reference evidence="6 7" key="1">
    <citation type="submission" date="2023-07" db="EMBL/GenBank/DDBJ databases">
        <title>Genomic Encyclopedia of Type Strains, Phase IV (KMG-IV): sequencing the most valuable type-strain genomes for metagenomic binning, comparative biology and taxonomic classification.</title>
        <authorList>
            <person name="Goeker M."/>
        </authorList>
    </citation>
    <scope>NUCLEOTIDE SEQUENCE [LARGE SCALE GENOMIC DNA]</scope>
    <source>
        <strain evidence="6 7">DSM 16784</strain>
    </source>
</reference>
<dbReference type="PANTHER" id="PTHR11061">
    <property type="entry name" value="RNA M5U METHYLTRANSFERASE"/>
    <property type="match status" value="1"/>
</dbReference>
<evidence type="ECO:0000256" key="4">
    <source>
        <dbReference type="PROSITE-ProRule" id="PRU01024"/>
    </source>
</evidence>
<protein>
    <submittedName>
        <fullName evidence="6">23S rRNA (Uracil1939-C5)-methyltransferase</fullName>
        <ecNumber evidence="6">2.1.1.190</ecNumber>
    </submittedName>
</protein>
<dbReference type="NCBIfam" id="TIGR00479">
    <property type="entry name" value="rumA"/>
    <property type="match status" value="1"/>
</dbReference>
<evidence type="ECO:0000256" key="3">
    <source>
        <dbReference type="ARBA" id="ARBA00022691"/>
    </source>
</evidence>
<evidence type="ECO:0000313" key="6">
    <source>
        <dbReference type="EMBL" id="MDQ0362296.1"/>
    </source>
</evidence>
<evidence type="ECO:0000256" key="1">
    <source>
        <dbReference type="ARBA" id="ARBA00022603"/>
    </source>
</evidence>
<dbReference type="InterPro" id="IPR030390">
    <property type="entry name" value="MeTrfase_TrmA_AS"/>
</dbReference>
<evidence type="ECO:0000313" key="7">
    <source>
        <dbReference type="Proteomes" id="UP001230220"/>
    </source>
</evidence>
<feature type="active site" description="Nucleophile" evidence="4">
    <location>
        <position position="406"/>
    </location>
</feature>
<comment type="similarity">
    <text evidence="4">Belongs to the class I-like SAM-binding methyltransferase superfamily. RNA M5U methyltransferase family.</text>
</comment>
<dbReference type="InterPro" id="IPR010280">
    <property type="entry name" value="U5_MeTrfase_fam"/>
</dbReference>
<keyword evidence="3 4" id="KW-0949">S-adenosyl-L-methionine</keyword>
<dbReference type="RefSeq" id="WP_307409782.1">
    <property type="nucleotide sequence ID" value="NZ_JAUSUR010000006.1"/>
</dbReference>
<sequence length="450" mass="52266">MLKKKQKISGEIEQVQSNGLGVFTYQKNKVFVKYVLQGEQVEVIITRKLKEGYLAELLRVVKPSSIRTKVKCPYFQKCGSCNYLHMLYPFELKQKTQEIKQLVSQNRLKLNVHNCEGMDVPYSYRNKLILSFSKNRKNEMVAGFYEPFTHHIVNIDNCLLHDKETNKLIKDLKMVVKKCRLDIYDENTKYGFLRHILVRENQEKKFMVTLVTATKEFRGKKKFVQELLKVNENVETIVQNINSRQTSVVLGDEEINIYGRGIIYDDLSGHKFKISSKSFYQINHSQCEKLYDKALSLLKLNGDETVVDTYCGIGTITLSVASKVKKVIGVELNENAVRDANVNKEVNDIHNVEFVNDDAGNYMQKLAYKKAKIDVVIMDPARDGSDEKFLDSLLKLQPKQIVYISCNPETQMRDLKHLSKQYHFKDIYLYDMFPRTTHVESVVLLQRKNN</sequence>